<evidence type="ECO:0000256" key="1">
    <source>
        <dbReference type="ARBA" id="ARBA00009617"/>
    </source>
</evidence>
<dbReference type="Gene3D" id="1.20.1250.20">
    <property type="entry name" value="MFS general substrate transporter like domains"/>
    <property type="match status" value="2"/>
</dbReference>
<feature type="transmembrane region" description="Helical" evidence="2">
    <location>
        <begin position="237"/>
        <end position="259"/>
    </location>
</feature>
<evidence type="ECO:0000313" key="4">
    <source>
        <dbReference type="Proteomes" id="UP000219327"/>
    </source>
</evidence>
<dbReference type="Proteomes" id="UP000219327">
    <property type="component" value="Unassembled WGS sequence"/>
</dbReference>
<dbReference type="InterPro" id="IPR039672">
    <property type="entry name" value="MFS_2"/>
</dbReference>
<feature type="transmembrane region" description="Helical" evidence="2">
    <location>
        <begin position="71"/>
        <end position="88"/>
    </location>
</feature>
<feature type="transmembrane region" description="Helical" evidence="2">
    <location>
        <begin position="423"/>
        <end position="447"/>
    </location>
</feature>
<name>A0A2A5WI26_9GAMM</name>
<feature type="transmembrane region" description="Helical" evidence="2">
    <location>
        <begin position="305"/>
        <end position="328"/>
    </location>
</feature>
<comment type="similarity">
    <text evidence="1">Belongs to the sodium:galactoside symporter (TC 2.A.2) family.</text>
</comment>
<feature type="transmembrane region" description="Helical" evidence="2">
    <location>
        <begin position="271"/>
        <end position="293"/>
    </location>
</feature>
<dbReference type="AlphaFoldDB" id="A0A2A5WI26"/>
<dbReference type="GO" id="GO:0008643">
    <property type="term" value="P:carbohydrate transport"/>
    <property type="evidence" value="ECO:0007669"/>
    <property type="project" value="InterPro"/>
</dbReference>
<feature type="transmembrane region" description="Helical" evidence="2">
    <location>
        <begin position="100"/>
        <end position="118"/>
    </location>
</feature>
<feature type="transmembrane region" description="Helical" evidence="2">
    <location>
        <begin position="378"/>
        <end position="403"/>
    </location>
</feature>
<dbReference type="PANTHER" id="PTHR11328">
    <property type="entry name" value="MAJOR FACILITATOR SUPERFAMILY DOMAIN-CONTAINING PROTEIN"/>
    <property type="match status" value="1"/>
</dbReference>
<protein>
    <recommendedName>
        <fullName evidence="5">Sugar transporter</fullName>
    </recommendedName>
</protein>
<organism evidence="3 4">
    <name type="scientific">OM182 bacterium MED-G24</name>
    <dbReference type="NCBI Taxonomy" id="1986255"/>
    <lineage>
        <taxon>Bacteria</taxon>
        <taxon>Pseudomonadati</taxon>
        <taxon>Pseudomonadota</taxon>
        <taxon>Gammaproteobacteria</taxon>
        <taxon>OMG group</taxon>
        <taxon>OM182 clade</taxon>
    </lineage>
</organism>
<reference evidence="3 4" key="1">
    <citation type="submission" date="2017-08" db="EMBL/GenBank/DDBJ databases">
        <title>Fine stratification of microbial communities through a metagenomic profile of the photic zone.</title>
        <authorList>
            <person name="Haro-Moreno J.M."/>
            <person name="Lopez-Perez M."/>
            <person name="De La Torre J."/>
            <person name="Picazo A."/>
            <person name="Camacho A."/>
            <person name="Rodriguez-Valera F."/>
        </authorList>
    </citation>
    <scope>NUCLEOTIDE SEQUENCE [LARGE SCALE GENOMIC DNA]</scope>
    <source>
        <strain evidence="3">MED-G24</strain>
    </source>
</reference>
<dbReference type="GO" id="GO:0005886">
    <property type="term" value="C:plasma membrane"/>
    <property type="evidence" value="ECO:0007669"/>
    <property type="project" value="TreeGrafter"/>
</dbReference>
<keyword evidence="2" id="KW-0472">Membrane</keyword>
<evidence type="ECO:0000313" key="3">
    <source>
        <dbReference type="EMBL" id="PDH35943.1"/>
    </source>
</evidence>
<dbReference type="EMBL" id="NTKD01000078">
    <property type="protein sequence ID" value="PDH35943.1"/>
    <property type="molecule type" value="Genomic_DNA"/>
</dbReference>
<evidence type="ECO:0008006" key="5">
    <source>
        <dbReference type="Google" id="ProtNLM"/>
    </source>
</evidence>
<dbReference type="PANTHER" id="PTHR11328:SF28">
    <property type="entry name" value="MAJOR FACILITATOR SUPERFAMILY DOMAIN-CONTAINING PROTEIN 12"/>
    <property type="match status" value="1"/>
</dbReference>
<dbReference type="InterPro" id="IPR036259">
    <property type="entry name" value="MFS_trans_sf"/>
</dbReference>
<dbReference type="SUPFAM" id="SSF103473">
    <property type="entry name" value="MFS general substrate transporter"/>
    <property type="match status" value="1"/>
</dbReference>
<keyword evidence="2" id="KW-0812">Transmembrane</keyword>
<proteinExistence type="inferred from homology"/>
<feature type="transmembrane region" description="Helical" evidence="2">
    <location>
        <begin position="29"/>
        <end position="50"/>
    </location>
</feature>
<feature type="transmembrane region" description="Helical" evidence="2">
    <location>
        <begin position="177"/>
        <end position="197"/>
    </location>
</feature>
<dbReference type="GO" id="GO:0015293">
    <property type="term" value="F:symporter activity"/>
    <property type="evidence" value="ECO:0007669"/>
    <property type="project" value="InterPro"/>
</dbReference>
<feature type="transmembrane region" description="Helical" evidence="2">
    <location>
        <begin position="334"/>
        <end position="357"/>
    </location>
</feature>
<gene>
    <name evidence="3" type="ORF">CNE99_10420</name>
</gene>
<accession>A0A2A5WI26</accession>
<sequence>MSAFGFGAISEATKNAAFNTFLLFYYNQVLGVSATGTSIALAIALIFDAITDPLAGSLSDKARTRWGRRHPFILFAAFPLAITLYLLFNPPELTETAYMVWLGVFSVLVRTAMTFYHIPHLALGAELTDDYNQRSTMYAFNTFFAALGGALFIPFSYRLFFPTTAEFNPALLNQAAYSPWAIFAGGIIIFAIVVCFLGTKSEIPRLRAHVAEHQSRFSAGQLFAELAAAFRNRSYRAIFFGMMLSTFVLAVEGIFNPFMGFHFWGMTTEQLTYIPLGSLVGLVLSMLLIPWVTRTFDKKPTLIGSAALTIINVNVPIVLSLMGVSWFPEPGSTTLLFILIISALVTATLGPIIFATLNSMFADITDEHELEVGERREGVIFAARAFAVKATSSMGLIFGGILLDYIQFPRGAMMGEVPADISWQLGFIAGPATSVITLTGLILYLGYRIDRNRHAEIMSELDSRDGQ</sequence>
<dbReference type="Pfam" id="PF13347">
    <property type="entry name" value="MFS_2"/>
    <property type="match status" value="1"/>
</dbReference>
<evidence type="ECO:0000256" key="2">
    <source>
        <dbReference type="SAM" id="Phobius"/>
    </source>
</evidence>
<comment type="caution">
    <text evidence="3">The sequence shown here is derived from an EMBL/GenBank/DDBJ whole genome shotgun (WGS) entry which is preliminary data.</text>
</comment>
<feature type="transmembrane region" description="Helical" evidence="2">
    <location>
        <begin position="138"/>
        <end position="157"/>
    </location>
</feature>
<keyword evidence="2" id="KW-1133">Transmembrane helix</keyword>